<dbReference type="OrthoDB" id="6367814at2"/>
<name>Q2SKN4_HAHCH</name>
<feature type="region of interest" description="Disordered" evidence="1">
    <location>
        <begin position="209"/>
        <end position="232"/>
    </location>
</feature>
<feature type="signal peptide" evidence="2">
    <location>
        <begin position="1"/>
        <end position="23"/>
    </location>
</feature>
<keyword evidence="4" id="KW-1185">Reference proteome</keyword>
<feature type="compositionally biased region" description="Polar residues" evidence="1">
    <location>
        <begin position="209"/>
        <end position="221"/>
    </location>
</feature>
<dbReference type="RefSeq" id="WP_011395861.1">
    <property type="nucleotide sequence ID" value="NC_007645.1"/>
</dbReference>
<dbReference type="AlphaFoldDB" id="Q2SKN4"/>
<dbReference type="Gene3D" id="2.10.10.20">
    <property type="entry name" value="Carbohydrate-binding module superfamily 5/12"/>
    <property type="match status" value="1"/>
</dbReference>
<feature type="region of interest" description="Disordered" evidence="1">
    <location>
        <begin position="89"/>
        <end position="108"/>
    </location>
</feature>
<proteinExistence type="predicted"/>
<dbReference type="EMBL" id="CP000155">
    <property type="protein sequence ID" value="ABC28790.1"/>
    <property type="molecule type" value="Genomic_DNA"/>
</dbReference>
<dbReference type="KEGG" id="hch:HCH_01957"/>
<keyword evidence="3" id="KW-0378">Hydrolase</keyword>
<dbReference type="GO" id="GO:0016787">
    <property type="term" value="F:hydrolase activity"/>
    <property type="evidence" value="ECO:0007669"/>
    <property type="project" value="UniProtKB-KW"/>
</dbReference>
<evidence type="ECO:0000256" key="1">
    <source>
        <dbReference type="SAM" id="MobiDB-lite"/>
    </source>
</evidence>
<evidence type="ECO:0000256" key="2">
    <source>
        <dbReference type="SAM" id="SignalP"/>
    </source>
</evidence>
<dbReference type="eggNOG" id="ENOG502ZMRN">
    <property type="taxonomic scope" value="Bacteria"/>
</dbReference>
<organism evidence="3 4">
    <name type="scientific">Hahella chejuensis (strain KCTC 2396)</name>
    <dbReference type="NCBI Taxonomy" id="349521"/>
    <lineage>
        <taxon>Bacteria</taxon>
        <taxon>Pseudomonadati</taxon>
        <taxon>Pseudomonadota</taxon>
        <taxon>Gammaproteobacteria</taxon>
        <taxon>Oceanospirillales</taxon>
        <taxon>Hahellaceae</taxon>
        <taxon>Hahella</taxon>
    </lineage>
</organism>
<dbReference type="Proteomes" id="UP000000238">
    <property type="component" value="Chromosome"/>
</dbReference>
<feature type="chain" id="PRO_5004215596" evidence="2">
    <location>
        <begin position="24"/>
        <end position="232"/>
    </location>
</feature>
<reference evidence="3 4" key="1">
    <citation type="journal article" date="2005" name="Nucleic Acids Res.">
        <title>Genomic blueprint of Hahella chejuensis, a marine microbe producing an algicidal agent.</title>
        <authorList>
            <person name="Jeong H."/>
            <person name="Yim J.H."/>
            <person name="Lee C."/>
            <person name="Choi S.-H."/>
            <person name="Park Y.K."/>
            <person name="Yoon S.H."/>
            <person name="Hur C.-G."/>
            <person name="Kang H.-Y."/>
            <person name="Kim D."/>
            <person name="Lee H.H."/>
            <person name="Park K.H."/>
            <person name="Park S.-H."/>
            <person name="Park H.-S."/>
            <person name="Lee H.K."/>
            <person name="Oh T.K."/>
            <person name="Kim J.F."/>
        </authorList>
    </citation>
    <scope>NUCLEOTIDE SEQUENCE [LARGE SCALE GENOMIC DNA]</scope>
    <source>
        <strain evidence="3 4">KCTC 2396</strain>
    </source>
</reference>
<dbReference type="STRING" id="349521.HCH_01957"/>
<dbReference type="HOGENOM" id="CLU_1193463_0_0_6"/>
<feature type="compositionally biased region" description="Polar residues" evidence="1">
    <location>
        <begin position="95"/>
        <end position="104"/>
    </location>
</feature>
<gene>
    <name evidence="3" type="ordered locus">HCH_01957</name>
</gene>
<evidence type="ECO:0000313" key="3">
    <source>
        <dbReference type="EMBL" id="ABC28790.1"/>
    </source>
</evidence>
<keyword evidence="2" id="KW-0732">Signal</keyword>
<protein>
    <submittedName>
        <fullName evidence="3">Probable glycosyl hydrolase</fullName>
    </submittedName>
</protein>
<accession>Q2SKN4</accession>
<sequence>MKTVLTIRSVAMALALITTLAAAEDDLASCDSDVIKWFSSKNYEAGDLTFYDGVWYRSRMRHSGMQPGIGFTWEKLDLPPCESILKAAGDESTTEQDQSHSAMGTENRLPVDAQTVEDVPARAETDGASTLTPEPAVDHSVEVQVEDVGSDDWREKESLISQIKNLLSPEPESNGLKCADIKPWSFAQSYYVSDLVSYKGHYYSAIRNSNGGYPDSMQTPPSWKPIELDCGD</sequence>
<evidence type="ECO:0000313" key="4">
    <source>
        <dbReference type="Proteomes" id="UP000000238"/>
    </source>
</evidence>